<evidence type="ECO:0000259" key="2">
    <source>
        <dbReference type="SMART" id="SM00906"/>
    </source>
</evidence>
<name>A0A1Q5Q6T8_TALAT</name>
<keyword evidence="4" id="KW-1185">Reference proteome</keyword>
<feature type="domain" description="Xylanolytic transcriptional activator regulatory" evidence="2">
    <location>
        <begin position="144"/>
        <end position="219"/>
    </location>
</feature>
<evidence type="ECO:0000313" key="4">
    <source>
        <dbReference type="Proteomes" id="UP000214365"/>
    </source>
</evidence>
<proteinExistence type="predicted"/>
<dbReference type="CDD" id="cd12148">
    <property type="entry name" value="fungal_TF_MHR"/>
    <property type="match status" value="1"/>
</dbReference>
<dbReference type="GeneID" id="31008923"/>
<dbReference type="EMBL" id="LFMY01000019">
    <property type="protein sequence ID" value="OKL55556.1"/>
    <property type="molecule type" value="Genomic_DNA"/>
</dbReference>
<dbReference type="GO" id="GO:0008270">
    <property type="term" value="F:zinc ion binding"/>
    <property type="evidence" value="ECO:0007669"/>
    <property type="project" value="InterPro"/>
</dbReference>
<accession>A0A1Q5Q6T8</accession>
<dbReference type="SMART" id="SM00906">
    <property type="entry name" value="Fungal_trans"/>
    <property type="match status" value="1"/>
</dbReference>
<dbReference type="InterPro" id="IPR007219">
    <property type="entry name" value="XnlR_reg_dom"/>
</dbReference>
<sequence length="539" mass="62541">MGRTTNLSELAEHDYLKERSLITGQSKRVGPLRRTRTKKSCTNADTCIESEHGIGRSWNVSTQRLANLSVFYVVRNLRLPQVLRRLHLLQGTSAADLDDEVFFSRAQISSESGFTAYQRPDLQQVQVEALMALYFMVSMQMTRAWKISGIAARSAMELKINEKLPGLKLDHASQEARSRLWWSIYMLESLLSRMIAKPTCIDSGACSIDQPVPFQEDMFSGLDAAEILKNNDLRRRRLKWSLDDHDGEEEAQVDWLGEIKPNQGLYFYHLIDLVHIVQGFTYEFAILIRLQESQRYIAQRITFYNRKLDYWLYRLHPAFQFIDDVDACFPEHPSLERTSLGMHYYSARITLYQQASLSHSHGSSDRPIHNYISQRCLDAAFSLISIYPDTVDMDWIYNASPWWLNLYFIMQAATIFIKAQKNFENNRSKMDSKAFHDINRIRIQNARFKVYRWLQSLSGVNELYRRAFLLYDNMCHHVGLFNSSIVAPEISFTSQDHVTCTSYMTLPEHQAAIAASQYHFASFTDQNNAGPPFFEFDRV</sequence>
<dbReference type="AlphaFoldDB" id="A0A1Q5Q6T8"/>
<dbReference type="PANTHER" id="PTHR47654:SF5">
    <property type="entry name" value="TRANSCRIPTION FACTOR DOMAIN-CONTAINING PROTEIN"/>
    <property type="match status" value="1"/>
</dbReference>
<dbReference type="OrthoDB" id="5296287at2759"/>
<keyword evidence="1" id="KW-0539">Nucleus</keyword>
<reference evidence="3 4" key="1">
    <citation type="submission" date="2015-06" db="EMBL/GenBank/DDBJ databases">
        <title>Talaromyces atroroseus IBT 11181 draft genome.</title>
        <authorList>
            <person name="Rasmussen K.B."/>
            <person name="Rasmussen S."/>
            <person name="Petersen B."/>
            <person name="Sicheritz-Ponten T."/>
            <person name="Mortensen U.H."/>
            <person name="Thrane U."/>
        </authorList>
    </citation>
    <scope>NUCLEOTIDE SEQUENCE [LARGE SCALE GENOMIC DNA]</scope>
    <source>
        <strain evidence="3 4">IBT 11181</strain>
    </source>
</reference>
<evidence type="ECO:0000313" key="3">
    <source>
        <dbReference type="EMBL" id="OKL55556.1"/>
    </source>
</evidence>
<protein>
    <recommendedName>
        <fullName evidence="2">Xylanolytic transcriptional activator regulatory domain-containing protein</fullName>
    </recommendedName>
</protein>
<evidence type="ECO:0000256" key="1">
    <source>
        <dbReference type="ARBA" id="ARBA00023242"/>
    </source>
</evidence>
<dbReference type="Proteomes" id="UP000214365">
    <property type="component" value="Unassembled WGS sequence"/>
</dbReference>
<gene>
    <name evidence="3" type="ORF">UA08_09167</name>
</gene>
<comment type="caution">
    <text evidence="3">The sequence shown here is derived from an EMBL/GenBank/DDBJ whole genome shotgun (WGS) entry which is preliminary data.</text>
</comment>
<dbReference type="InterPro" id="IPR053230">
    <property type="entry name" value="Trans_reg_galc"/>
</dbReference>
<dbReference type="GO" id="GO:0003677">
    <property type="term" value="F:DNA binding"/>
    <property type="evidence" value="ECO:0007669"/>
    <property type="project" value="InterPro"/>
</dbReference>
<organism evidence="3 4">
    <name type="scientific">Talaromyces atroroseus</name>
    <dbReference type="NCBI Taxonomy" id="1441469"/>
    <lineage>
        <taxon>Eukaryota</taxon>
        <taxon>Fungi</taxon>
        <taxon>Dikarya</taxon>
        <taxon>Ascomycota</taxon>
        <taxon>Pezizomycotina</taxon>
        <taxon>Eurotiomycetes</taxon>
        <taxon>Eurotiomycetidae</taxon>
        <taxon>Eurotiales</taxon>
        <taxon>Trichocomaceae</taxon>
        <taxon>Talaromyces</taxon>
        <taxon>Talaromyces sect. Trachyspermi</taxon>
    </lineage>
</organism>
<dbReference type="Pfam" id="PF04082">
    <property type="entry name" value="Fungal_trans"/>
    <property type="match status" value="1"/>
</dbReference>
<dbReference type="RefSeq" id="XP_020115677.1">
    <property type="nucleotide sequence ID" value="XM_020264151.1"/>
</dbReference>
<dbReference type="PANTHER" id="PTHR47654">
    <property type="entry name" value="ZN(II)2CYS6 TRANSCRIPTION FACTOR (EUROFUNG)-RELATED"/>
    <property type="match status" value="1"/>
</dbReference>
<dbReference type="GO" id="GO:0006351">
    <property type="term" value="P:DNA-templated transcription"/>
    <property type="evidence" value="ECO:0007669"/>
    <property type="project" value="InterPro"/>
</dbReference>